<dbReference type="Proteomes" id="UP000182977">
    <property type="component" value="Chromosome I"/>
</dbReference>
<evidence type="ECO:0000313" key="3">
    <source>
        <dbReference type="Proteomes" id="UP000182977"/>
    </source>
</evidence>
<dbReference type="InterPro" id="IPR002933">
    <property type="entry name" value="Peptidase_M20"/>
</dbReference>
<sequence length="390" mass="41280">MTYDWLASWLDLHTDELIALRRMIHARPELGLKEHQTTDLLVRQLTMSGLEPRVLPRGTGVVVDIGTGSRTVALRADIDALPLPDLKDVPYRSTVDGVCHACGHDAHTVMALGAAMALAKVPQLPGRVRVIFQPGEEIMAGAREVIAAGALEGVERAFALHCDPRLPVGQVGVRSGPITAACDLVEVRLSGPGGHTARPQLTVDIVDTISRIAVDAPALLARQIDIRAGFSLVWGSVQAGGPPNAIPSEGVLRGTVRVLDHAAWADAEKYVRAVVRDLAHPSGARVEIDYERGVPPVVNDEASVTLMRQALAAELGAHAVTGTSTSMGGEDFAWYGEHVPLALARIGVHGSALAKMGDLHQGDFDIDEKALGYGVRAFVSTALAALTASR</sequence>
<name>A0A1H2M5Q4_9ACTN</name>
<dbReference type="Gene3D" id="3.30.70.360">
    <property type="match status" value="1"/>
</dbReference>
<keyword evidence="1" id="KW-0479">Metal-binding</keyword>
<dbReference type="AlphaFoldDB" id="A0A1H2M5Q4"/>
<dbReference type="InterPro" id="IPR036264">
    <property type="entry name" value="Bact_exopeptidase_dim_dom"/>
</dbReference>
<feature type="binding site" evidence="1">
    <location>
        <position position="161"/>
    </location>
    <ligand>
        <name>Mn(2+)</name>
        <dbReference type="ChEBI" id="CHEBI:29035"/>
        <label>2</label>
    </ligand>
</feature>
<organism evidence="2 3">
    <name type="scientific">Jiangella alkaliphila</name>
    <dbReference type="NCBI Taxonomy" id="419479"/>
    <lineage>
        <taxon>Bacteria</taxon>
        <taxon>Bacillati</taxon>
        <taxon>Actinomycetota</taxon>
        <taxon>Actinomycetes</taxon>
        <taxon>Jiangellales</taxon>
        <taxon>Jiangellaceae</taxon>
        <taxon>Jiangella</taxon>
    </lineage>
</organism>
<evidence type="ECO:0000313" key="2">
    <source>
        <dbReference type="EMBL" id="SDU88597.1"/>
    </source>
</evidence>
<evidence type="ECO:0000256" key="1">
    <source>
        <dbReference type="PIRSR" id="PIRSR005962-1"/>
    </source>
</evidence>
<feature type="binding site" evidence="1">
    <location>
        <position position="104"/>
    </location>
    <ligand>
        <name>Mn(2+)</name>
        <dbReference type="ChEBI" id="CHEBI:29035"/>
        <label>2</label>
    </ligand>
</feature>
<dbReference type="GO" id="GO:0016787">
    <property type="term" value="F:hydrolase activity"/>
    <property type="evidence" value="ECO:0007669"/>
    <property type="project" value="UniProtKB-KW"/>
</dbReference>
<dbReference type="Pfam" id="PF01546">
    <property type="entry name" value="Peptidase_M20"/>
    <property type="match status" value="1"/>
</dbReference>
<dbReference type="EMBL" id="LT629791">
    <property type="protein sequence ID" value="SDU88597.1"/>
    <property type="molecule type" value="Genomic_DNA"/>
</dbReference>
<gene>
    <name evidence="2" type="ORF">SAMN04488563_7111</name>
</gene>
<dbReference type="PIRSF" id="PIRSF005962">
    <property type="entry name" value="Pept_M20D_amidohydro"/>
    <property type="match status" value="1"/>
</dbReference>
<dbReference type="PANTHER" id="PTHR11014">
    <property type="entry name" value="PEPTIDASE M20 FAMILY MEMBER"/>
    <property type="match status" value="1"/>
</dbReference>
<reference evidence="3" key="1">
    <citation type="submission" date="2016-10" db="EMBL/GenBank/DDBJ databases">
        <authorList>
            <person name="Varghese N."/>
            <person name="Submissions S."/>
        </authorList>
    </citation>
    <scope>NUCLEOTIDE SEQUENCE [LARGE SCALE GENOMIC DNA]</scope>
    <source>
        <strain evidence="3">DSM 45079</strain>
    </source>
</reference>
<dbReference type="OrthoDB" id="9777385at2"/>
<proteinExistence type="predicted"/>
<dbReference type="GO" id="GO:0046872">
    <property type="term" value="F:metal ion binding"/>
    <property type="evidence" value="ECO:0007669"/>
    <property type="project" value="UniProtKB-KW"/>
</dbReference>
<protein>
    <submittedName>
        <fullName evidence="2">Amidohydrolase</fullName>
    </submittedName>
</protein>
<feature type="binding site" evidence="1">
    <location>
        <position position="360"/>
    </location>
    <ligand>
        <name>Mn(2+)</name>
        <dbReference type="ChEBI" id="CHEBI:29035"/>
        <label>2</label>
    </ligand>
</feature>
<dbReference type="PANTHER" id="PTHR11014:SF63">
    <property type="entry name" value="METALLOPEPTIDASE, PUTATIVE (AFU_ORTHOLOGUE AFUA_6G09600)-RELATED"/>
    <property type="match status" value="1"/>
</dbReference>
<keyword evidence="1" id="KW-0464">Manganese</keyword>
<accession>A0A1H2M5Q4</accession>
<dbReference type="Gene3D" id="3.40.630.10">
    <property type="entry name" value="Zn peptidases"/>
    <property type="match status" value="1"/>
</dbReference>
<keyword evidence="3" id="KW-1185">Reference proteome</keyword>
<comment type="cofactor">
    <cofactor evidence="1">
        <name>Mn(2+)</name>
        <dbReference type="ChEBI" id="CHEBI:29035"/>
    </cofactor>
    <text evidence="1">The Mn(2+) ion enhances activity.</text>
</comment>
<keyword evidence="2" id="KW-0378">Hydrolase</keyword>
<feature type="binding site" evidence="1">
    <location>
        <position position="102"/>
    </location>
    <ligand>
        <name>Mn(2+)</name>
        <dbReference type="ChEBI" id="CHEBI:29035"/>
        <label>2</label>
    </ligand>
</feature>
<dbReference type="RefSeq" id="WP_046768990.1">
    <property type="nucleotide sequence ID" value="NZ_KQ061229.1"/>
</dbReference>
<dbReference type="SUPFAM" id="SSF55031">
    <property type="entry name" value="Bacterial exopeptidase dimerisation domain"/>
    <property type="match status" value="1"/>
</dbReference>
<dbReference type="SUPFAM" id="SSF53187">
    <property type="entry name" value="Zn-dependent exopeptidases"/>
    <property type="match status" value="1"/>
</dbReference>
<dbReference type="InterPro" id="IPR017439">
    <property type="entry name" value="Amidohydrolase"/>
</dbReference>
<dbReference type="STRING" id="419479.SAMN04488563_7111"/>
<dbReference type="NCBIfam" id="TIGR01891">
    <property type="entry name" value="amidohydrolases"/>
    <property type="match status" value="1"/>
</dbReference>
<feature type="binding site" evidence="1">
    <location>
        <position position="137"/>
    </location>
    <ligand>
        <name>Mn(2+)</name>
        <dbReference type="ChEBI" id="CHEBI:29035"/>
        <label>2</label>
    </ligand>
</feature>